<keyword evidence="4" id="KW-0812">Transmembrane</keyword>
<dbReference type="InterPro" id="IPR040911">
    <property type="entry name" value="Exostosin_GT47"/>
</dbReference>
<comment type="similarity">
    <text evidence="2">Belongs to the glycosyltransferase 47 family.</text>
</comment>
<feature type="domain" description="Exostosin GT47" evidence="7">
    <location>
        <begin position="63"/>
        <end position="392"/>
    </location>
</feature>
<keyword evidence="9" id="KW-1185">Reference proteome</keyword>
<evidence type="ECO:0000256" key="1">
    <source>
        <dbReference type="ARBA" id="ARBA00004323"/>
    </source>
</evidence>
<dbReference type="PANTHER" id="PTHR11062">
    <property type="entry name" value="EXOSTOSIN HEPARAN SULFATE GLYCOSYLTRANSFERASE -RELATED"/>
    <property type="match status" value="1"/>
</dbReference>
<evidence type="ECO:0000256" key="4">
    <source>
        <dbReference type="ARBA" id="ARBA00022968"/>
    </source>
</evidence>
<dbReference type="EMBL" id="CP136890">
    <property type="protein sequence ID" value="WOK95750.1"/>
    <property type="molecule type" value="Genomic_DNA"/>
</dbReference>
<evidence type="ECO:0000256" key="5">
    <source>
        <dbReference type="ARBA" id="ARBA00023034"/>
    </source>
</evidence>
<dbReference type="InterPro" id="IPR004263">
    <property type="entry name" value="Exostosin"/>
</dbReference>
<comment type="subcellular location">
    <subcellularLocation>
        <location evidence="1">Golgi apparatus membrane</location>
        <topology evidence="1">Single-pass type II membrane protein</topology>
    </subcellularLocation>
</comment>
<feature type="region of interest" description="Disordered" evidence="6">
    <location>
        <begin position="32"/>
        <end position="51"/>
    </location>
</feature>
<reference evidence="8 9" key="1">
    <citation type="submission" date="2023-10" db="EMBL/GenBank/DDBJ databases">
        <title>Chromosome-scale genome assembly provides insights into flower coloration mechanisms of Canna indica.</title>
        <authorList>
            <person name="Li C."/>
        </authorList>
    </citation>
    <scope>NUCLEOTIDE SEQUENCE [LARGE SCALE GENOMIC DNA]</scope>
    <source>
        <tissue evidence="8">Flower</tissue>
    </source>
</reference>
<evidence type="ECO:0000256" key="3">
    <source>
        <dbReference type="ARBA" id="ARBA00022676"/>
    </source>
</evidence>
<name>A0AAQ3JX19_9LILI</name>
<dbReference type="GO" id="GO:0016757">
    <property type="term" value="F:glycosyltransferase activity"/>
    <property type="evidence" value="ECO:0007669"/>
    <property type="project" value="UniProtKB-KW"/>
</dbReference>
<evidence type="ECO:0000256" key="2">
    <source>
        <dbReference type="ARBA" id="ARBA00010271"/>
    </source>
</evidence>
<organism evidence="8 9">
    <name type="scientific">Canna indica</name>
    <name type="common">Indian-shot</name>
    <dbReference type="NCBI Taxonomy" id="4628"/>
    <lineage>
        <taxon>Eukaryota</taxon>
        <taxon>Viridiplantae</taxon>
        <taxon>Streptophyta</taxon>
        <taxon>Embryophyta</taxon>
        <taxon>Tracheophyta</taxon>
        <taxon>Spermatophyta</taxon>
        <taxon>Magnoliopsida</taxon>
        <taxon>Liliopsida</taxon>
        <taxon>Zingiberales</taxon>
        <taxon>Cannaceae</taxon>
        <taxon>Canna</taxon>
    </lineage>
</organism>
<dbReference type="Proteomes" id="UP001327560">
    <property type="component" value="Chromosome 1"/>
</dbReference>
<evidence type="ECO:0000256" key="6">
    <source>
        <dbReference type="SAM" id="MobiDB-lite"/>
    </source>
</evidence>
<dbReference type="Pfam" id="PF03016">
    <property type="entry name" value="Exostosin_GT47"/>
    <property type="match status" value="1"/>
</dbReference>
<evidence type="ECO:0000259" key="7">
    <source>
        <dbReference type="Pfam" id="PF03016"/>
    </source>
</evidence>
<accession>A0AAQ3JX19</accession>
<dbReference type="GO" id="GO:0000139">
    <property type="term" value="C:Golgi membrane"/>
    <property type="evidence" value="ECO:0007669"/>
    <property type="project" value="UniProtKB-SubCell"/>
</dbReference>
<feature type="compositionally biased region" description="Basic residues" evidence="6">
    <location>
        <begin position="36"/>
        <end position="46"/>
    </location>
</feature>
<proteinExistence type="inferred from homology"/>
<evidence type="ECO:0000313" key="8">
    <source>
        <dbReference type="EMBL" id="WOK95750.1"/>
    </source>
</evidence>
<sequence>MKLISALLRGFRFLVFLILCLRLFFHSRSSTFPQPHHSHSHARRQLTTRSPAPSCDPAIAPFYIHKLHPRFNSALVQRCLTRLACSHISPHVGHRGLGRPLLRLPGAVDDDDDVDAPESTSWYSTHPLTAEMIFHARAERHPCRTTDPAEALLFYVPFYAGLHVAANFRQHNHTLRDALAVRLADHLSSLPSFRRHAGRDHFLAVGRTSWDFMRNPAYPDFGANRLLLLPEIANVSVLTVERHPWEGRNQFAIPYPSYFHPRTAAEVSEWQAELRRFGRTYLFAFVGGLRPGSEKAAVRAGISNQCWRSSRCLPVDCEPVLRECTDPDRVLDVMRRADFCLQPPGESFTRRSIFDSVLSGCIPVFFSEHSAYTQYEWYLPDRTEEWSVLLKPDQWDRVEDELDRIPRAEVERMRETVIGLIPRMTYAHPDSDPSELGFRDAVDVALVELTKRVRSALEN</sequence>
<evidence type="ECO:0000313" key="9">
    <source>
        <dbReference type="Proteomes" id="UP001327560"/>
    </source>
</evidence>
<protein>
    <recommendedName>
        <fullName evidence="7">Exostosin GT47 domain-containing protein</fullName>
    </recommendedName>
</protein>
<keyword evidence="3" id="KW-0328">Glycosyltransferase</keyword>
<keyword evidence="4" id="KW-0735">Signal-anchor</keyword>
<keyword evidence="3" id="KW-0808">Transferase</keyword>
<keyword evidence="5" id="KW-0333">Golgi apparatus</keyword>
<dbReference type="PANTHER" id="PTHR11062:SF255">
    <property type="entry name" value="XYLOGLUCAN GALACTOSYLTRANSFERASE GT17-RELATED"/>
    <property type="match status" value="1"/>
</dbReference>
<dbReference type="AlphaFoldDB" id="A0AAQ3JX19"/>
<gene>
    <name evidence="8" type="ORF">Cni_G04457</name>
</gene>